<sequence length="458" mass="52216">MLKPKTRDVAESSLHHFCITSWLLNAAKLAQRHNSGIVDCCGAASDETKMAKSESDHNLTRKKLESVVQGEIRRYVEACGHQLLNDDASWLTYKEWIKLGAVDCEMTSDVLNSYSKLLAAVRDEAIAKKRLKEATLNVSKTLMKTAETIHQMTDKYIEKCGEVKLRRMNIECQQTPITEDNTYDEEPSRSNIDDSYEQSKEKENIAKFNPFDVESVLAAEPVLCSKFGQQLMAETKIATKKSKLNQIMQLPPSPTLSQSFTSVNHYRYEKTVPDDIRKIKEEFEKMPSHVKFSMDGSIFCQDGDDTTVADLEPLTVPIFDDEESSQQNSSTSYHNYSGYATQREHSLNQQKQLESWMLLPKSPVLRSKAVIEYLSRAKNLPFKKITNISQCEYEQLPTFVRKQLAKDDLNELILFLNDQSESKSLSVTEIKRLVREQLSAPQSEVAIFALQLTRKIDD</sequence>
<evidence type="ECO:0000313" key="3">
    <source>
        <dbReference type="WBParaSite" id="ASIM_0001295401-mRNA-1"/>
    </source>
</evidence>
<proteinExistence type="predicted"/>
<evidence type="ECO:0000313" key="2">
    <source>
        <dbReference type="Proteomes" id="UP000267096"/>
    </source>
</evidence>
<name>A0A158PNV5_ANISI</name>
<dbReference type="Proteomes" id="UP000267096">
    <property type="component" value="Unassembled WGS sequence"/>
</dbReference>
<protein>
    <submittedName>
        <fullName evidence="3">EF-hand domain-containing protein</fullName>
    </submittedName>
</protein>
<accession>A0A158PNV5</accession>
<dbReference type="EMBL" id="UYRR01031186">
    <property type="protein sequence ID" value="VDK47338.1"/>
    <property type="molecule type" value="Genomic_DNA"/>
</dbReference>
<keyword evidence="2" id="KW-1185">Reference proteome</keyword>
<reference evidence="3" key="1">
    <citation type="submission" date="2016-04" db="UniProtKB">
        <authorList>
            <consortium name="WormBaseParasite"/>
        </authorList>
    </citation>
    <scope>IDENTIFICATION</scope>
</reference>
<organism evidence="3">
    <name type="scientific">Anisakis simplex</name>
    <name type="common">Herring worm</name>
    <dbReference type="NCBI Taxonomy" id="6269"/>
    <lineage>
        <taxon>Eukaryota</taxon>
        <taxon>Metazoa</taxon>
        <taxon>Ecdysozoa</taxon>
        <taxon>Nematoda</taxon>
        <taxon>Chromadorea</taxon>
        <taxon>Rhabditida</taxon>
        <taxon>Spirurina</taxon>
        <taxon>Ascaridomorpha</taxon>
        <taxon>Ascaridoidea</taxon>
        <taxon>Anisakidae</taxon>
        <taxon>Anisakis</taxon>
        <taxon>Anisakis simplex complex</taxon>
    </lineage>
</organism>
<reference evidence="1 2" key="2">
    <citation type="submission" date="2018-11" db="EMBL/GenBank/DDBJ databases">
        <authorList>
            <consortium name="Pathogen Informatics"/>
        </authorList>
    </citation>
    <scope>NUCLEOTIDE SEQUENCE [LARGE SCALE GENOMIC DNA]</scope>
</reference>
<dbReference type="WBParaSite" id="ASIM_0001295401-mRNA-1">
    <property type="protein sequence ID" value="ASIM_0001295401-mRNA-1"/>
    <property type="gene ID" value="ASIM_0001295401"/>
</dbReference>
<gene>
    <name evidence="1" type="ORF">ASIM_LOCUS12420</name>
</gene>
<dbReference type="OrthoDB" id="10651196at2759"/>
<evidence type="ECO:0000313" key="1">
    <source>
        <dbReference type="EMBL" id="VDK47338.1"/>
    </source>
</evidence>
<dbReference type="AlphaFoldDB" id="A0A158PNV5"/>